<evidence type="ECO:0000313" key="1">
    <source>
        <dbReference type="EMBL" id="MBE4910066.1"/>
    </source>
</evidence>
<accession>A0ABR9QNS6</accession>
<sequence>MRASIPNIDSLETPYAKYFDIVEYPTILVFSSEGIVNRSYSSNELEKFLSSTRE</sequence>
<dbReference type="EMBL" id="JADCLJ010000024">
    <property type="protein sequence ID" value="MBE4910066.1"/>
    <property type="molecule type" value="Genomic_DNA"/>
</dbReference>
<organism evidence="1 2">
    <name type="scientific">Litchfieldia luteola</name>
    <dbReference type="NCBI Taxonomy" id="682179"/>
    <lineage>
        <taxon>Bacteria</taxon>
        <taxon>Bacillati</taxon>
        <taxon>Bacillota</taxon>
        <taxon>Bacilli</taxon>
        <taxon>Bacillales</taxon>
        <taxon>Bacillaceae</taxon>
        <taxon>Litchfieldia</taxon>
    </lineage>
</organism>
<protein>
    <recommendedName>
        <fullName evidence="3">Thioredoxin</fullName>
    </recommendedName>
</protein>
<reference evidence="1 2" key="1">
    <citation type="submission" date="2020-10" db="EMBL/GenBank/DDBJ databases">
        <title>Bacillus sp. HD4P25, an endophyte from a halophyte.</title>
        <authorList>
            <person name="Sun J.-Q."/>
        </authorList>
    </citation>
    <scope>NUCLEOTIDE SEQUENCE [LARGE SCALE GENOMIC DNA]</scope>
    <source>
        <strain evidence="1 2">YIM 93174</strain>
    </source>
</reference>
<evidence type="ECO:0008006" key="3">
    <source>
        <dbReference type="Google" id="ProtNLM"/>
    </source>
</evidence>
<comment type="caution">
    <text evidence="1">The sequence shown here is derived from an EMBL/GenBank/DDBJ whole genome shotgun (WGS) entry which is preliminary data.</text>
</comment>
<dbReference type="Proteomes" id="UP001516662">
    <property type="component" value="Unassembled WGS sequence"/>
</dbReference>
<keyword evidence="2" id="KW-1185">Reference proteome</keyword>
<gene>
    <name evidence="1" type="ORF">IMZ08_18680</name>
</gene>
<evidence type="ECO:0000313" key="2">
    <source>
        <dbReference type="Proteomes" id="UP001516662"/>
    </source>
</evidence>
<name>A0ABR9QNS6_9BACI</name>
<proteinExistence type="predicted"/>